<dbReference type="EC" id="5.1.3.25" evidence="2"/>
<dbReference type="InterPro" id="IPR036291">
    <property type="entry name" value="NAD(P)-bd_dom_sf"/>
</dbReference>
<evidence type="ECO:0000313" key="2">
    <source>
        <dbReference type="EMBL" id="PRP98261.1"/>
    </source>
</evidence>
<sequence length="325" mass="34358">MKILITGGAGFVGQALRRALGNAHTLTILDTAPAPADLGPSTRWIEASILDEAALREAFAGQQAVFHLAAALGVRACQEREDIVEQVNVGGMRAVIAAAVATPSVEHLLFTSSSEIYGDGEPGQIFREQDEPAPRSAYARSKIASEELMAAAAASPEGARLSYTVFRLFNAYGPGQRADFVIPAFCRAALQGEAPVVHGDGLQTRTFTFIDDIAAAMVSALDARAPAKAAGSLEVFNLVSEETLTIASLAQLVCLSAGERPRVLHRDHEDPAVGRSKRFEVTRRVADNRKARAALGFRPTTPLSEGVRRTLDSVRAGSGAAEARG</sequence>
<dbReference type="SUPFAM" id="SSF51735">
    <property type="entry name" value="NAD(P)-binding Rossmann-fold domains"/>
    <property type="match status" value="1"/>
</dbReference>
<dbReference type="Gene3D" id="3.40.50.720">
    <property type="entry name" value="NAD(P)-binding Rossmann-like Domain"/>
    <property type="match status" value="1"/>
</dbReference>
<keyword evidence="3" id="KW-1185">Reference proteome</keyword>
<dbReference type="InterPro" id="IPR001509">
    <property type="entry name" value="Epimerase_deHydtase"/>
</dbReference>
<organism evidence="2 3">
    <name type="scientific">Enhygromyxa salina</name>
    <dbReference type="NCBI Taxonomy" id="215803"/>
    <lineage>
        <taxon>Bacteria</taxon>
        <taxon>Pseudomonadati</taxon>
        <taxon>Myxococcota</taxon>
        <taxon>Polyangia</taxon>
        <taxon>Nannocystales</taxon>
        <taxon>Nannocystaceae</taxon>
        <taxon>Enhygromyxa</taxon>
    </lineage>
</organism>
<dbReference type="PANTHER" id="PTHR43245:SF13">
    <property type="entry name" value="UDP-D-APIOSE_UDP-D-XYLOSE SYNTHASE 2"/>
    <property type="match status" value="1"/>
</dbReference>
<dbReference type="InterPro" id="IPR050177">
    <property type="entry name" value="Lipid_A_modif_metabolic_enz"/>
</dbReference>
<dbReference type="EMBL" id="PVNK01000146">
    <property type="protein sequence ID" value="PRP98261.1"/>
    <property type="molecule type" value="Genomic_DNA"/>
</dbReference>
<dbReference type="OrthoDB" id="9803010at2"/>
<dbReference type="Pfam" id="PF01370">
    <property type="entry name" value="Epimerase"/>
    <property type="match status" value="1"/>
</dbReference>
<dbReference type="PANTHER" id="PTHR43245">
    <property type="entry name" value="BIFUNCTIONAL POLYMYXIN RESISTANCE PROTEIN ARNA"/>
    <property type="match status" value="1"/>
</dbReference>
<keyword evidence="2" id="KW-0413">Isomerase</keyword>
<proteinExistence type="predicted"/>
<dbReference type="GO" id="GO:0016853">
    <property type="term" value="F:isomerase activity"/>
    <property type="evidence" value="ECO:0007669"/>
    <property type="project" value="UniProtKB-KW"/>
</dbReference>
<name>A0A2S9XZS6_9BACT</name>
<gene>
    <name evidence="2" type="primary">wbiB</name>
    <name evidence="2" type="ORF">ENSA5_29930</name>
</gene>
<evidence type="ECO:0000313" key="3">
    <source>
        <dbReference type="Proteomes" id="UP000237968"/>
    </source>
</evidence>
<reference evidence="2 3" key="1">
    <citation type="submission" date="2018-03" db="EMBL/GenBank/DDBJ databases">
        <title>Draft Genome Sequences of the Obligatory Marine Myxobacteria Enhygromyxa salina SWB005.</title>
        <authorList>
            <person name="Poehlein A."/>
            <person name="Moghaddam J.A."/>
            <person name="Harms H."/>
            <person name="Alanjari M."/>
            <person name="Koenig G.M."/>
            <person name="Daniel R."/>
            <person name="Schaeberle T.F."/>
        </authorList>
    </citation>
    <scope>NUCLEOTIDE SEQUENCE [LARGE SCALE GENOMIC DNA]</scope>
    <source>
        <strain evidence="2 3">SWB005</strain>
    </source>
</reference>
<dbReference type="AlphaFoldDB" id="A0A2S9XZS6"/>
<evidence type="ECO:0000259" key="1">
    <source>
        <dbReference type="Pfam" id="PF01370"/>
    </source>
</evidence>
<accession>A0A2S9XZS6</accession>
<feature type="domain" description="NAD-dependent epimerase/dehydratase" evidence="1">
    <location>
        <begin position="3"/>
        <end position="225"/>
    </location>
</feature>
<dbReference type="Proteomes" id="UP000237968">
    <property type="component" value="Unassembled WGS sequence"/>
</dbReference>
<comment type="caution">
    <text evidence="2">The sequence shown here is derived from an EMBL/GenBank/DDBJ whole genome shotgun (WGS) entry which is preliminary data.</text>
</comment>
<protein>
    <submittedName>
        <fullName evidence="2">dTDP-L-rhamnose 4-epimerase</fullName>
        <ecNumber evidence="2">5.1.3.25</ecNumber>
    </submittedName>
</protein>
<dbReference type="RefSeq" id="WP_106392367.1">
    <property type="nucleotide sequence ID" value="NZ_PVNK01000146.1"/>
</dbReference>